<keyword evidence="5" id="KW-0130">Cell adhesion</keyword>
<evidence type="ECO:0000313" key="14">
    <source>
        <dbReference type="EMBL" id="KAK6168430.1"/>
    </source>
</evidence>
<dbReference type="Pfam" id="PF07679">
    <property type="entry name" value="I-set"/>
    <property type="match status" value="1"/>
</dbReference>
<feature type="domain" description="Ig-like" evidence="12">
    <location>
        <begin position="32"/>
        <end position="121"/>
    </location>
</feature>
<evidence type="ECO:0000256" key="9">
    <source>
        <dbReference type="ARBA" id="ARBA00023319"/>
    </source>
</evidence>
<keyword evidence="9" id="KW-0393">Immunoglobulin domain</keyword>
<name>A0AAN8G9H5_PATCE</name>
<organism evidence="14 15">
    <name type="scientific">Patella caerulea</name>
    <name type="common">Rayed Mediterranean limpet</name>
    <dbReference type="NCBI Taxonomy" id="87958"/>
    <lineage>
        <taxon>Eukaryota</taxon>
        <taxon>Metazoa</taxon>
        <taxon>Spiralia</taxon>
        <taxon>Lophotrochozoa</taxon>
        <taxon>Mollusca</taxon>
        <taxon>Gastropoda</taxon>
        <taxon>Patellogastropoda</taxon>
        <taxon>Patelloidea</taxon>
        <taxon>Patellidae</taxon>
        <taxon>Patella</taxon>
    </lineage>
</organism>
<feature type="domain" description="Fibronectin type-III" evidence="13">
    <location>
        <begin position="487"/>
        <end position="588"/>
    </location>
</feature>
<dbReference type="PROSITE" id="PS50853">
    <property type="entry name" value="FN3"/>
    <property type="match status" value="2"/>
</dbReference>
<dbReference type="GO" id="GO:0016020">
    <property type="term" value="C:membrane"/>
    <property type="evidence" value="ECO:0007669"/>
    <property type="project" value="UniProtKB-SubCell"/>
</dbReference>
<dbReference type="EMBL" id="JAZGQO010000016">
    <property type="protein sequence ID" value="KAK6168430.1"/>
    <property type="molecule type" value="Genomic_DNA"/>
</dbReference>
<feature type="region of interest" description="Disordered" evidence="10">
    <location>
        <begin position="691"/>
        <end position="726"/>
    </location>
</feature>
<evidence type="ECO:0000256" key="2">
    <source>
        <dbReference type="ARBA" id="ARBA00022692"/>
    </source>
</evidence>
<dbReference type="InterPro" id="IPR013098">
    <property type="entry name" value="Ig_I-set"/>
</dbReference>
<evidence type="ECO:0000256" key="7">
    <source>
        <dbReference type="ARBA" id="ARBA00023136"/>
    </source>
</evidence>
<feature type="domain" description="Fibronectin type-III" evidence="13">
    <location>
        <begin position="595"/>
        <end position="692"/>
    </location>
</feature>
<dbReference type="SMART" id="SM00409">
    <property type="entry name" value="IG"/>
    <property type="match status" value="4"/>
</dbReference>
<feature type="compositionally biased region" description="Polar residues" evidence="10">
    <location>
        <begin position="424"/>
        <end position="433"/>
    </location>
</feature>
<evidence type="ECO:0000313" key="15">
    <source>
        <dbReference type="Proteomes" id="UP001347796"/>
    </source>
</evidence>
<evidence type="ECO:0000259" key="12">
    <source>
        <dbReference type="PROSITE" id="PS50835"/>
    </source>
</evidence>
<dbReference type="Proteomes" id="UP001347796">
    <property type="component" value="Unassembled WGS sequence"/>
</dbReference>
<evidence type="ECO:0000256" key="11">
    <source>
        <dbReference type="SAM" id="Phobius"/>
    </source>
</evidence>
<dbReference type="Pfam" id="PF00041">
    <property type="entry name" value="fn3"/>
    <property type="match status" value="2"/>
</dbReference>
<keyword evidence="6 11" id="KW-1133">Transmembrane helix</keyword>
<comment type="caution">
    <text evidence="14">The sequence shown here is derived from an EMBL/GenBank/DDBJ whole genome shotgun (WGS) entry which is preliminary data.</text>
</comment>
<feature type="domain" description="Ig-like" evidence="12">
    <location>
        <begin position="321"/>
        <end position="404"/>
    </location>
</feature>
<dbReference type="Pfam" id="PF13927">
    <property type="entry name" value="Ig_3"/>
    <property type="match status" value="1"/>
</dbReference>
<dbReference type="CDD" id="cd00096">
    <property type="entry name" value="Ig"/>
    <property type="match status" value="1"/>
</dbReference>
<feature type="compositionally biased region" description="Polar residues" evidence="10">
    <location>
        <begin position="997"/>
        <end position="1050"/>
    </location>
</feature>
<accession>A0AAN8G9H5</accession>
<dbReference type="InterPro" id="IPR003598">
    <property type="entry name" value="Ig_sub2"/>
</dbReference>
<feature type="region of interest" description="Disordered" evidence="10">
    <location>
        <begin position="415"/>
        <end position="495"/>
    </location>
</feature>
<proteinExistence type="predicted"/>
<evidence type="ECO:0000256" key="5">
    <source>
        <dbReference type="ARBA" id="ARBA00022889"/>
    </source>
</evidence>
<keyword evidence="2 11" id="KW-0812">Transmembrane</keyword>
<keyword evidence="15" id="KW-1185">Reference proteome</keyword>
<evidence type="ECO:0000256" key="3">
    <source>
        <dbReference type="ARBA" id="ARBA00022729"/>
    </source>
</evidence>
<feature type="region of interest" description="Disordered" evidence="10">
    <location>
        <begin position="950"/>
        <end position="1050"/>
    </location>
</feature>
<evidence type="ECO:0000259" key="13">
    <source>
        <dbReference type="PROSITE" id="PS50853"/>
    </source>
</evidence>
<dbReference type="PANTHER" id="PTHR44170">
    <property type="entry name" value="PROTEIN SIDEKICK"/>
    <property type="match status" value="1"/>
</dbReference>
<dbReference type="SUPFAM" id="SSF48726">
    <property type="entry name" value="Immunoglobulin"/>
    <property type="match status" value="4"/>
</dbReference>
<dbReference type="PANTHER" id="PTHR44170:SF55">
    <property type="entry name" value="OBSCURIN ISOFORM X2"/>
    <property type="match status" value="1"/>
</dbReference>
<dbReference type="AlphaFoldDB" id="A0AAN8G9H5"/>
<feature type="compositionally biased region" description="Basic residues" evidence="10">
    <location>
        <begin position="979"/>
        <end position="990"/>
    </location>
</feature>
<feature type="region of interest" description="Disordered" evidence="10">
    <location>
        <begin position="908"/>
        <end position="937"/>
    </location>
</feature>
<dbReference type="InterPro" id="IPR036116">
    <property type="entry name" value="FN3_sf"/>
</dbReference>
<dbReference type="Gene3D" id="2.60.40.10">
    <property type="entry name" value="Immunoglobulins"/>
    <property type="match status" value="6"/>
</dbReference>
<dbReference type="SUPFAM" id="SSF49265">
    <property type="entry name" value="Fibronectin type III"/>
    <property type="match status" value="1"/>
</dbReference>
<sequence length="1050" mass="117133">MGEEYKAVYRRMELLLLFTSWLSFTSSAELIPSFVQEPESTVISTERATILLCDVVPSTARITWLFNGQKLNHHESNGISLFGNNLKIDPSKKRINDVVGDYQCVAESSVGSIVSRPAVLSKTVFKFKAGRDVVINVTEGGSATLPCYSPDITSPSFIQFQHSDGNIIDKNTDNTEVLPSGNIVLRNIELRQTGLYRCVIVNPNTGVNKTSTFTISLQVFPQTSSGVVIGTMILESDSTSSSDLQLKLNKGEDAVLECPAAGYPEPQVNWTKYAGFLPPSRSTVISGNLHIKKIQLQDEGTYLCSSNTSQKFVTLEVKEIPSITVDEDVIEAERGSSLRLRCHVKGRPTPEITWYHDGRIITNSVTKILNHETAKLINKVKATDGGIYQCMAKNEAGVSSAAIFLRVKGQVVDPIGADGDSIPNVMNTNSPNETTDESIKKHHHHKHSKNHGKKDRHKNKKKNKKNKKKNKGKNRRKNKNGTVKLVPPSRPSVTQLSESSVMLNWTVPENDGLPVTFFRVQYKEVSPKKRAWQTEDRDIAKTVRKYEVNNLKKGGTYKFRIAAVYSNNDNNIGQNSPRFQLTSNTQPETAVPAEAPTIVEAKPIVFENVYGIGVRWQYRAPDSPQIEGFNIFYKPYDHPGEYKQNNLPGASVREYLLKYLKSDTEYSIKMQSYNSAGKSDFSNVVVKRTRGKPDIDSVNPTPAPEKTTIPRSRPPVASDDGSTQSNKKSSEMLYMILGIVLGIMLLLLIVFMFMCWWKQRQQRRMLAMNGVIQSKFQDQAHRIYTDSMRKKYMNGGYPVNGLNGYVANGHGPHGQLKPNLNVNPVSSEMTSLPRNPDSVKYFHNPVGNGSVGTIGHTNASDNNCNNINSNKIVLVDPDDPSQPMLSDSHRLENTEHIYQPNCCPNHHYHQTLPGHSSNEGDVSGTDTFNGSSPQHGFQRLYRSEDGLSHKPFVEENLGPSERQSYDSLSPSDHQSGRYSNKHRHRRKQRHNREQTTRDQATNTDLSSNEGASIEFTTFNKSGSNSDQMNVPSVSTSDLQCTDLSHLNNQL</sequence>
<dbReference type="InterPro" id="IPR007110">
    <property type="entry name" value="Ig-like_dom"/>
</dbReference>
<keyword evidence="7 11" id="KW-0472">Membrane</keyword>
<keyword evidence="3" id="KW-0732">Signal</keyword>
<dbReference type="InterPro" id="IPR003961">
    <property type="entry name" value="FN3_dom"/>
</dbReference>
<keyword evidence="8" id="KW-1015">Disulfide bond</keyword>
<feature type="domain" description="Ig-like" evidence="12">
    <location>
        <begin position="137"/>
        <end position="214"/>
    </location>
</feature>
<comment type="subcellular location">
    <subcellularLocation>
        <location evidence="1">Membrane</location>
        <topology evidence="1">Single-pass membrane protein</topology>
    </subcellularLocation>
</comment>
<gene>
    <name evidence="14" type="ORF">SNE40_020965</name>
</gene>
<dbReference type="GO" id="GO:0007399">
    <property type="term" value="P:nervous system development"/>
    <property type="evidence" value="ECO:0007669"/>
    <property type="project" value="TreeGrafter"/>
</dbReference>
<evidence type="ECO:0008006" key="16">
    <source>
        <dbReference type="Google" id="ProtNLM"/>
    </source>
</evidence>
<dbReference type="FunFam" id="2.60.40.10:FF:000017">
    <property type="entry name" value="Down syndrome cell adhesion molecule b"/>
    <property type="match status" value="1"/>
</dbReference>
<feature type="domain" description="Ig-like" evidence="12">
    <location>
        <begin position="221"/>
        <end position="314"/>
    </location>
</feature>
<evidence type="ECO:0000256" key="1">
    <source>
        <dbReference type="ARBA" id="ARBA00004167"/>
    </source>
</evidence>
<feature type="compositionally biased region" description="Polar residues" evidence="10">
    <location>
        <begin position="961"/>
        <end position="978"/>
    </location>
</feature>
<evidence type="ECO:0000256" key="6">
    <source>
        <dbReference type="ARBA" id="ARBA00022989"/>
    </source>
</evidence>
<reference evidence="14 15" key="1">
    <citation type="submission" date="2024-01" db="EMBL/GenBank/DDBJ databases">
        <title>The genome of the rayed Mediterranean limpet Patella caerulea (Linnaeus, 1758).</title>
        <authorList>
            <person name="Anh-Thu Weber A."/>
            <person name="Halstead-Nussloch G."/>
        </authorList>
    </citation>
    <scope>NUCLEOTIDE SEQUENCE [LARGE SCALE GENOMIC DNA]</scope>
    <source>
        <strain evidence="14">AATW-2023a</strain>
        <tissue evidence="14">Whole specimen</tissue>
    </source>
</reference>
<dbReference type="CDD" id="cd00063">
    <property type="entry name" value="FN3"/>
    <property type="match status" value="2"/>
</dbReference>
<dbReference type="GO" id="GO:0098609">
    <property type="term" value="P:cell-cell adhesion"/>
    <property type="evidence" value="ECO:0007669"/>
    <property type="project" value="TreeGrafter"/>
</dbReference>
<protein>
    <recommendedName>
        <fullName evidence="16">Interference hedgehog</fullName>
    </recommendedName>
</protein>
<dbReference type="SMART" id="SM00408">
    <property type="entry name" value="IGc2"/>
    <property type="match status" value="4"/>
</dbReference>
<dbReference type="InterPro" id="IPR003599">
    <property type="entry name" value="Ig_sub"/>
</dbReference>
<dbReference type="InterPro" id="IPR036179">
    <property type="entry name" value="Ig-like_dom_sf"/>
</dbReference>
<evidence type="ECO:0000256" key="8">
    <source>
        <dbReference type="ARBA" id="ARBA00023157"/>
    </source>
</evidence>
<keyword evidence="4" id="KW-0677">Repeat</keyword>
<evidence type="ECO:0000256" key="10">
    <source>
        <dbReference type="SAM" id="MobiDB-lite"/>
    </source>
</evidence>
<evidence type="ECO:0000256" key="4">
    <source>
        <dbReference type="ARBA" id="ARBA00022737"/>
    </source>
</evidence>
<dbReference type="PROSITE" id="PS50835">
    <property type="entry name" value="IG_LIKE"/>
    <property type="match status" value="4"/>
</dbReference>
<dbReference type="SMART" id="SM00060">
    <property type="entry name" value="FN3"/>
    <property type="match status" value="2"/>
</dbReference>
<feature type="compositionally biased region" description="Polar residues" evidence="10">
    <location>
        <begin position="913"/>
        <end position="935"/>
    </location>
</feature>
<dbReference type="InterPro" id="IPR013783">
    <property type="entry name" value="Ig-like_fold"/>
</dbReference>
<feature type="transmembrane region" description="Helical" evidence="11">
    <location>
        <begin position="732"/>
        <end position="757"/>
    </location>
</feature>
<feature type="compositionally biased region" description="Basic residues" evidence="10">
    <location>
        <begin position="440"/>
        <end position="479"/>
    </location>
</feature>